<protein>
    <recommendedName>
        <fullName evidence="4">Peptide methionine sulfoxide reductase MsrA</fullName>
        <shortName evidence="4">Protein-methionine-S-oxide reductase</shortName>
        <ecNumber evidence="4">1.8.4.11</ecNumber>
    </recommendedName>
    <alternativeName>
        <fullName evidence="4">Peptide-methionine (S)-S-oxide reductase</fullName>
        <shortName evidence="4">Peptide Met(O) reductase</shortName>
    </alternativeName>
</protein>
<proteinExistence type="inferred from homology"/>
<dbReference type="SUPFAM" id="SSF55068">
    <property type="entry name" value="Peptide methionine sulfoxide reductase"/>
    <property type="match status" value="1"/>
</dbReference>
<feature type="domain" description="Peptide methionine sulphoxide reductase MsrA" evidence="5">
    <location>
        <begin position="5"/>
        <end position="157"/>
    </location>
</feature>
<dbReference type="Pfam" id="PF01625">
    <property type="entry name" value="PMSR"/>
    <property type="match status" value="1"/>
</dbReference>
<dbReference type="Proteomes" id="UP000178448">
    <property type="component" value="Unassembled WGS sequence"/>
</dbReference>
<gene>
    <name evidence="4" type="primary">msrA</name>
    <name evidence="6" type="ORF">A2Z33_06505</name>
</gene>
<keyword evidence="1 4" id="KW-0560">Oxidoreductase</keyword>
<evidence type="ECO:0000256" key="1">
    <source>
        <dbReference type="ARBA" id="ARBA00023002"/>
    </source>
</evidence>
<comment type="catalytic activity">
    <reaction evidence="2 4">
        <text>L-methionyl-[protein] + [thioredoxin]-disulfide + H2O = L-methionyl-(S)-S-oxide-[protein] + [thioredoxin]-dithiol</text>
        <dbReference type="Rhea" id="RHEA:14217"/>
        <dbReference type="Rhea" id="RHEA-COMP:10698"/>
        <dbReference type="Rhea" id="RHEA-COMP:10700"/>
        <dbReference type="Rhea" id="RHEA-COMP:12313"/>
        <dbReference type="Rhea" id="RHEA-COMP:12315"/>
        <dbReference type="ChEBI" id="CHEBI:15377"/>
        <dbReference type="ChEBI" id="CHEBI:16044"/>
        <dbReference type="ChEBI" id="CHEBI:29950"/>
        <dbReference type="ChEBI" id="CHEBI:44120"/>
        <dbReference type="ChEBI" id="CHEBI:50058"/>
        <dbReference type="EC" id="1.8.4.11"/>
    </reaction>
</comment>
<dbReference type="HAMAP" id="MF_01401">
    <property type="entry name" value="MsrA"/>
    <property type="match status" value="1"/>
</dbReference>
<sequence length="187" mass="20847">MKTKTAYFGGGCFWCTEAVFRRLRGVCSVTPGYAGGTSERPDYRSVTTGKTGHAETVRVEYDPGIISYSTLLDVFFTAHDPTTLNRQGADAGSQYRSIVLYTGNAQKAEAEDAIRKINDSGKYPDPVVTQVVPFTVFFPAEAYHLGYYEKNREAPYCRIVIDPKITGLYETFPDILKNDRSSRSRPV</sequence>
<feature type="active site" evidence="4">
    <location>
        <position position="12"/>
    </location>
</feature>
<organism evidence="6 7">
    <name type="scientific">Candidatus Gottesmanbacteria bacterium RBG_16_52_11</name>
    <dbReference type="NCBI Taxonomy" id="1798374"/>
    <lineage>
        <taxon>Bacteria</taxon>
        <taxon>Candidatus Gottesmaniibacteriota</taxon>
    </lineage>
</organism>
<name>A0A1F5YXJ0_9BACT</name>
<dbReference type="GO" id="GO:0008113">
    <property type="term" value="F:peptide-methionine (S)-S-oxide reductase activity"/>
    <property type="evidence" value="ECO:0007669"/>
    <property type="project" value="UniProtKB-UniRule"/>
</dbReference>
<comment type="catalytic activity">
    <reaction evidence="3 4">
        <text>[thioredoxin]-disulfide + L-methionine + H2O = L-methionine (S)-S-oxide + [thioredoxin]-dithiol</text>
        <dbReference type="Rhea" id="RHEA:19993"/>
        <dbReference type="Rhea" id="RHEA-COMP:10698"/>
        <dbReference type="Rhea" id="RHEA-COMP:10700"/>
        <dbReference type="ChEBI" id="CHEBI:15377"/>
        <dbReference type="ChEBI" id="CHEBI:29950"/>
        <dbReference type="ChEBI" id="CHEBI:50058"/>
        <dbReference type="ChEBI" id="CHEBI:57844"/>
        <dbReference type="ChEBI" id="CHEBI:58772"/>
        <dbReference type="EC" id="1.8.4.11"/>
    </reaction>
</comment>
<dbReference type="EC" id="1.8.4.11" evidence="4"/>
<dbReference type="NCBIfam" id="TIGR00401">
    <property type="entry name" value="msrA"/>
    <property type="match status" value="1"/>
</dbReference>
<evidence type="ECO:0000256" key="2">
    <source>
        <dbReference type="ARBA" id="ARBA00047806"/>
    </source>
</evidence>
<dbReference type="AlphaFoldDB" id="A0A1F5YXJ0"/>
<reference evidence="6 7" key="1">
    <citation type="journal article" date="2016" name="Nat. Commun.">
        <title>Thousands of microbial genomes shed light on interconnected biogeochemical processes in an aquifer system.</title>
        <authorList>
            <person name="Anantharaman K."/>
            <person name="Brown C.T."/>
            <person name="Hug L.A."/>
            <person name="Sharon I."/>
            <person name="Castelle C.J."/>
            <person name="Probst A.J."/>
            <person name="Thomas B.C."/>
            <person name="Singh A."/>
            <person name="Wilkins M.J."/>
            <person name="Karaoz U."/>
            <person name="Brodie E.L."/>
            <person name="Williams K.H."/>
            <person name="Hubbard S.S."/>
            <person name="Banfield J.F."/>
        </authorList>
    </citation>
    <scope>NUCLEOTIDE SEQUENCE [LARGE SCALE GENOMIC DNA]</scope>
</reference>
<accession>A0A1F5YXJ0</accession>
<evidence type="ECO:0000313" key="6">
    <source>
        <dbReference type="EMBL" id="OGG04920.1"/>
    </source>
</evidence>
<evidence type="ECO:0000313" key="7">
    <source>
        <dbReference type="Proteomes" id="UP000178448"/>
    </source>
</evidence>
<dbReference type="EMBL" id="MFJD01000001">
    <property type="protein sequence ID" value="OGG04920.1"/>
    <property type="molecule type" value="Genomic_DNA"/>
</dbReference>
<dbReference type="GO" id="GO:0033744">
    <property type="term" value="F:L-methionine:thioredoxin-disulfide S-oxidoreductase activity"/>
    <property type="evidence" value="ECO:0007669"/>
    <property type="project" value="RHEA"/>
</dbReference>
<evidence type="ECO:0000256" key="4">
    <source>
        <dbReference type="HAMAP-Rule" id="MF_01401"/>
    </source>
</evidence>
<dbReference type="PANTHER" id="PTHR43774">
    <property type="entry name" value="PEPTIDE METHIONINE SULFOXIDE REDUCTASE"/>
    <property type="match status" value="1"/>
</dbReference>
<evidence type="ECO:0000259" key="5">
    <source>
        <dbReference type="Pfam" id="PF01625"/>
    </source>
</evidence>
<dbReference type="InterPro" id="IPR036509">
    <property type="entry name" value="Met_Sox_Rdtase_MsrA_sf"/>
</dbReference>
<dbReference type="InterPro" id="IPR002569">
    <property type="entry name" value="Met_Sox_Rdtase_MsrA_dom"/>
</dbReference>
<comment type="similarity">
    <text evidence="4">Belongs to the MsrA Met sulfoxide reductase family.</text>
</comment>
<comment type="caution">
    <text evidence="6">The sequence shown here is derived from an EMBL/GenBank/DDBJ whole genome shotgun (WGS) entry which is preliminary data.</text>
</comment>
<comment type="function">
    <text evidence="4">Has an important function as a repair enzyme for proteins that have been inactivated by oxidation. Catalyzes the reversible oxidation-reduction of methionine sulfoxide in proteins to methionine.</text>
</comment>
<dbReference type="Gene3D" id="3.30.1060.10">
    <property type="entry name" value="Peptide methionine sulphoxide reductase MsrA"/>
    <property type="match status" value="1"/>
</dbReference>
<dbReference type="STRING" id="1798374.A2Z33_06505"/>
<evidence type="ECO:0000256" key="3">
    <source>
        <dbReference type="ARBA" id="ARBA00048782"/>
    </source>
</evidence>
<dbReference type="PANTHER" id="PTHR43774:SF1">
    <property type="entry name" value="PEPTIDE METHIONINE SULFOXIDE REDUCTASE MSRA 2"/>
    <property type="match status" value="1"/>
</dbReference>